<evidence type="ECO:0000259" key="3">
    <source>
        <dbReference type="Pfam" id="PF03446"/>
    </source>
</evidence>
<evidence type="ECO:0000256" key="1">
    <source>
        <dbReference type="ARBA" id="ARBA00023002"/>
    </source>
</evidence>
<reference evidence="5 6" key="1">
    <citation type="submission" date="2021-03" db="EMBL/GenBank/DDBJ databases">
        <title>Five novel Rahnella species.</title>
        <authorList>
            <person name="Brady C."/>
            <person name="Asselin J."/>
            <person name="Beer S."/>
            <person name="Bruberg M.B."/>
            <person name="Crampton B."/>
            <person name="Venter S."/>
            <person name="Arnold D."/>
            <person name="Denman S."/>
        </authorList>
    </citation>
    <scope>NUCLEOTIDE SEQUENCE [LARGE SCALE GENOMIC DNA]</scope>
    <source>
        <strain evidence="5 6">FRB 231</strain>
    </source>
</reference>
<comment type="caution">
    <text evidence="5">The sequence shown here is derived from an EMBL/GenBank/DDBJ whole genome shotgun (WGS) entry which is preliminary data.</text>
</comment>
<keyword evidence="2" id="KW-0520">NAD</keyword>
<dbReference type="PIRSF" id="PIRSF000103">
    <property type="entry name" value="HIBADH"/>
    <property type="match status" value="1"/>
</dbReference>
<dbReference type="RefSeq" id="WP_217147871.1">
    <property type="nucleotide sequence ID" value="NZ_JAFMOY010000103.1"/>
</dbReference>
<keyword evidence="6" id="KW-1185">Reference proteome</keyword>
<dbReference type="Proteomes" id="UP000739284">
    <property type="component" value="Unassembled WGS sequence"/>
</dbReference>
<evidence type="ECO:0000313" key="6">
    <source>
        <dbReference type="Proteomes" id="UP000739284"/>
    </source>
</evidence>
<keyword evidence="1" id="KW-0560">Oxidoreductase</keyword>
<name>A0ABS6LAW4_9GAMM</name>
<dbReference type="InterPro" id="IPR029154">
    <property type="entry name" value="HIBADH-like_NADP-bd"/>
</dbReference>
<evidence type="ECO:0000259" key="4">
    <source>
        <dbReference type="Pfam" id="PF14833"/>
    </source>
</evidence>
<dbReference type="PANTHER" id="PTHR43060">
    <property type="entry name" value="3-HYDROXYISOBUTYRATE DEHYDROGENASE-LIKE 1, MITOCHONDRIAL-RELATED"/>
    <property type="match status" value="1"/>
</dbReference>
<evidence type="ECO:0000313" key="5">
    <source>
        <dbReference type="EMBL" id="MBU9843883.1"/>
    </source>
</evidence>
<dbReference type="Pfam" id="PF14833">
    <property type="entry name" value="NAD_binding_11"/>
    <property type="match status" value="1"/>
</dbReference>
<proteinExistence type="predicted"/>
<sequence length="294" mass="31546">MDTTTRVGLIGTGLLGQAVARRLAAVDCRVEAWNRTKDKALGLETFGVKCVDSVEKLLSRNNVIICLLSDADACDEVIFTETRLSLIAHYSIIIMMSTLTPEKVVEQQLQARRAKLDYVDMPVSGGTKGAENGTLSLMAGGAKQSIDRLRPLLTHLGNVTRVGDVGAGQLTKLANQIIVAGTLCLLSEAFTLAQRGGADPIKVREALLGGFADSSLLQQHGERMVESDFCARGSAAWQLKDTKSIMALAQQLDLTLPLTDKVNVLFSQMVAAGDGDLDHCGIIRQIQRLNGLSI</sequence>
<protein>
    <submittedName>
        <fullName evidence="5">NAD(P)-dependent oxidoreductase</fullName>
    </submittedName>
</protein>
<gene>
    <name evidence="5" type="ORF">J1784_02435</name>
</gene>
<dbReference type="PANTHER" id="PTHR43060:SF15">
    <property type="entry name" value="3-HYDROXYISOBUTYRATE DEHYDROGENASE-LIKE 1, MITOCHONDRIAL-RELATED"/>
    <property type="match status" value="1"/>
</dbReference>
<feature type="domain" description="3-hydroxyisobutyrate dehydrogenase-like NAD-binding" evidence="4">
    <location>
        <begin position="166"/>
        <end position="284"/>
    </location>
</feature>
<feature type="domain" description="6-phosphogluconate dehydrogenase NADP-binding" evidence="3">
    <location>
        <begin position="6"/>
        <end position="160"/>
    </location>
</feature>
<dbReference type="InterPro" id="IPR006115">
    <property type="entry name" value="6PGDH_NADP-bd"/>
</dbReference>
<organism evidence="5 6">
    <name type="scientific">Rahnella ecdela</name>
    <dbReference type="NCBI Taxonomy" id="2816250"/>
    <lineage>
        <taxon>Bacteria</taxon>
        <taxon>Pseudomonadati</taxon>
        <taxon>Pseudomonadota</taxon>
        <taxon>Gammaproteobacteria</taxon>
        <taxon>Enterobacterales</taxon>
        <taxon>Yersiniaceae</taxon>
        <taxon>Rahnella</taxon>
    </lineage>
</organism>
<accession>A0ABS6LAW4</accession>
<evidence type="ECO:0000256" key="2">
    <source>
        <dbReference type="ARBA" id="ARBA00023027"/>
    </source>
</evidence>
<dbReference type="EMBL" id="JAFMOY010000103">
    <property type="protein sequence ID" value="MBU9843883.1"/>
    <property type="molecule type" value="Genomic_DNA"/>
</dbReference>
<dbReference type="InterPro" id="IPR015815">
    <property type="entry name" value="HIBADH-related"/>
</dbReference>
<dbReference type="Pfam" id="PF03446">
    <property type="entry name" value="NAD_binding_2"/>
    <property type="match status" value="1"/>
</dbReference>